<feature type="chain" id="PRO_5019476647" description="TPM domain-containing protein" evidence="2">
    <location>
        <begin position="29"/>
        <end position="279"/>
    </location>
</feature>
<keyword evidence="2" id="KW-0732">Signal</keyword>
<feature type="domain" description="TPM" evidence="3">
    <location>
        <begin position="44"/>
        <end position="173"/>
    </location>
</feature>
<dbReference type="EMBL" id="BFFP01000002">
    <property type="protein sequence ID" value="GBG93776.1"/>
    <property type="molecule type" value="Genomic_DNA"/>
</dbReference>
<feature type="transmembrane region" description="Helical" evidence="1">
    <location>
        <begin position="199"/>
        <end position="217"/>
    </location>
</feature>
<evidence type="ECO:0000259" key="3">
    <source>
        <dbReference type="Pfam" id="PF04536"/>
    </source>
</evidence>
<feature type="signal peptide" evidence="2">
    <location>
        <begin position="1"/>
        <end position="28"/>
    </location>
</feature>
<dbReference type="Gene3D" id="3.10.310.50">
    <property type="match status" value="1"/>
</dbReference>
<dbReference type="Pfam" id="PF04536">
    <property type="entry name" value="TPM_phosphatase"/>
    <property type="match status" value="1"/>
</dbReference>
<keyword evidence="1" id="KW-0812">Transmembrane</keyword>
<keyword evidence="1" id="KW-1133">Transmembrane helix</keyword>
<comment type="caution">
    <text evidence="4">The sequence shown here is derived from an EMBL/GenBank/DDBJ whole genome shotgun (WGS) entry which is preliminary data.</text>
</comment>
<keyword evidence="1" id="KW-0472">Membrane</keyword>
<proteinExistence type="predicted"/>
<dbReference type="OrthoDB" id="9810918at2"/>
<evidence type="ECO:0000256" key="2">
    <source>
        <dbReference type="SAM" id="SignalP"/>
    </source>
</evidence>
<keyword evidence="5" id="KW-1185">Reference proteome</keyword>
<reference evidence="4 5" key="1">
    <citation type="journal article" date="2019" name="Int. J. Syst. Evol. Microbiol.">
        <title>Lactobacillus salitolerans sp. nov., a novel lactic acid bacterium isolated from spent mushroom substrates.</title>
        <authorList>
            <person name="Tohno M."/>
            <person name="Tanizawa Y."/>
            <person name="Kojima Y."/>
            <person name="Sakamoto M."/>
            <person name="Nakamura Y."/>
            <person name="Ohkuma M."/>
            <person name="Kobayashi H."/>
        </authorList>
    </citation>
    <scope>NUCLEOTIDE SEQUENCE [LARGE SCALE GENOMIC DNA]</scope>
    <source>
        <strain evidence="4 5">YK43</strain>
    </source>
</reference>
<dbReference type="Proteomes" id="UP000286848">
    <property type="component" value="Unassembled WGS sequence"/>
</dbReference>
<evidence type="ECO:0000313" key="4">
    <source>
        <dbReference type="EMBL" id="GBG93776.1"/>
    </source>
</evidence>
<gene>
    <name evidence="4" type="ORF">LFYK43_02350</name>
</gene>
<protein>
    <recommendedName>
        <fullName evidence="3">TPM domain-containing protein</fullName>
    </recommendedName>
</protein>
<name>A0A401IQH7_9LACO</name>
<dbReference type="PANTHER" id="PTHR30373">
    <property type="entry name" value="UPF0603 PROTEIN YGCG"/>
    <property type="match status" value="1"/>
</dbReference>
<dbReference type="RefSeq" id="WP_124974590.1">
    <property type="nucleotide sequence ID" value="NZ_BFFP01000002.1"/>
</dbReference>
<evidence type="ECO:0000256" key="1">
    <source>
        <dbReference type="SAM" id="Phobius"/>
    </source>
</evidence>
<dbReference type="InterPro" id="IPR007621">
    <property type="entry name" value="TPM_dom"/>
</dbReference>
<sequence length="279" mass="29790">MEEKAKKFIWSVVTACLFLLTFGVSAQAENPKTLRPDANHVILTDKAQILTQTTQDLVLKQEKYYQTTKQKPQIALVTIKSSQGEELNDYINDMYLTDRWNIGDKDRDNGVLILFAQNKGKNNVFISTGEGAETYLTDAKTSDILNDNKSLLKSSDPTEVNQGLQKTFKAVVKVTNAHYKLKNQYGSDEYQEDDDNGGTIGYIGTGIVILIFFIYLITGSGGGRGGSGGSRRARRRGMYMGGFGNSSWGGWGGSGGSGGFGGGGGGFGGGSSGGGGSGI</sequence>
<accession>A0A401IQH7</accession>
<evidence type="ECO:0000313" key="5">
    <source>
        <dbReference type="Proteomes" id="UP000286848"/>
    </source>
</evidence>
<organism evidence="4 5">
    <name type="scientific">Ligilactobacillus salitolerans</name>
    <dbReference type="NCBI Taxonomy" id="1808352"/>
    <lineage>
        <taxon>Bacteria</taxon>
        <taxon>Bacillati</taxon>
        <taxon>Bacillota</taxon>
        <taxon>Bacilli</taxon>
        <taxon>Lactobacillales</taxon>
        <taxon>Lactobacillaceae</taxon>
        <taxon>Ligilactobacillus</taxon>
    </lineage>
</organism>
<dbReference type="PANTHER" id="PTHR30373:SF2">
    <property type="entry name" value="UPF0603 PROTEIN YGCG"/>
    <property type="match status" value="1"/>
</dbReference>
<dbReference type="AlphaFoldDB" id="A0A401IQH7"/>